<evidence type="ECO:0000256" key="4">
    <source>
        <dbReference type="RuleBase" id="RU003357"/>
    </source>
</evidence>
<feature type="domain" description="TonB-dependent receptor-like beta-barrel" evidence="7">
    <location>
        <begin position="665"/>
        <end position="1054"/>
    </location>
</feature>
<dbReference type="Proteomes" id="UP000527143">
    <property type="component" value="Unassembled WGS sequence"/>
</dbReference>
<dbReference type="InterPro" id="IPR000531">
    <property type="entry name" value="Beta-barrel_TonB"/>
</dbReference>
<keyword evidence="6" id="KW-0732">Signal</keyword>
<evidence type="ECO:0000256" key="1">
    <source>
        <dbReference type="ARBA" id="ARBA00004442"/>
    </source>
</evidence>
<dbReference type="EMBL" id="JACIJF010000005">
    <property type="protein sequence ID" value="MBB5711013.1"/>
    <property type="molecule type" value="Genomic_DNA"/>
</dbReference>
<dbReference type="PANTHER" id="PTHR40980:SF3">
    <property type="entry name" value="TONB-DEPENDENT RECEPTOR-LIKE BETA-BARREL DOMAIN-CONTAINING PROTEIN"/>
    <property type="match status" value="1"/>
</dbReference>
<evidence type="ECO:0000259" key="7">
    <source>
        <dbReference type="Pfam" id="PF00593"/>
    </source>
</evidence>
<feature type="domain" description="TonB-dependent receptor plug" evidence="8">
    <location>
        <begin position="101"/>
        <end position="212"/>
    </location>
</feature>
<name>A0A840YQY6_9SPHN</name>
<feature type="compositionally biased region" description="Polar residues" evidence="5">
    <location>
        <begin position="35"/>
        <end position="46"/>
    </location>
</feature>
<comment type="similarity">
    <text evidence="4">Belongs to the TonB-dependent receptor family.</text>
</comment>
<evidence type="ECO:0000313" key="9">
    <source>
        <dbReference type="EMBL" id="MBB5711013.1"/>
    </source>
</evidence>
<feature type="compositionally biased region" description="Low complexity" evidence="5">
    <location>
        <begin position="47"/>
        <end position="78"/>
    </location>
</feature>
<dbReference type="RefSeq" id="WP_184087455.1">
    <property type="nucleotide sequence ID" value="NZ_JACIJF010000005.1"/>
</dbReference>
<comment type="subcellular location">
    <subcellularLocation>
        <location evidence="1 4">Cell outer membrane</location>
    </subcellularLocation>
</comment>
<keyword evidence="4" id="KW-0798">TonB box</keyword>
<dbReference type="InterPro" id="IPR037066">
    <property type="entry name" value="Plug_dom_sf"/>
</dbReference>
<evidence type="ECO:0000256" key="2">
    <source>
        <dbReference type="ARBA" id="ARBA00023136"/>
    </source>
</evidence>
<dbReference type="InterPro" id="IPR010104">
    <property type="entry name" value="TonB_rcpt_bac"/>
</dbReference>
<reference evidence="9 10" key="1">
    <citation type="submission" date="2020-08" db="EMBL/GenBank/DDBJ databases">
        <title>Genomic Encyclopedia of Type Strains, Phase IV (KMG-IV): sequencing the most valuable type-strain genomes for metagenomic binning, comparative biology and taxonomic classification.</title>
        <authorList>
            <person name="Goeker M."/>
        </authorList>
    </citation>
    <scope>NUCLEOTIDE SEQUENCE [LARGE SCALE GENOMIC DNA]</scope>
    <source>
        <strain evidence="9 10">DSM 26736</strain>
    </source>
</reference>
<evidence type="ECO:0000256" key="5">
    <source>
        <dbReference type="SAM" id="MobiDB-lite"/>
    </source>
</evidence>
<dbReference type="Gene3D" id="2.40.170.20">
    <property type="entry name" value="TonB-dependent receptor, beta-barrel domain"/>
    <property type="match status" value="1"/>
</dbReference>
<dbReference type="InterPro" id="IPR036942">
    <property type="entry name" value="Beta-barrel_TonB_sf"/>
</dbReference>
<evidence type="ECO:0000259" key="8">
    <source>
        <dbReference type="Pfam" id="PF07715"/>
    </source>
</evidence>
<dbReference type="InterPro" id="IPR012910">
    <property type="entry name" value="Plug_dom"/>
</dbReference>
<keyword evidence="9" id="KW-0675">Receptor</keyword>
<evidence type="ECO:0000256" key="3">
    <source>
        <dbReference type="ARBA" id="ARBA00023237"/>
    </source>
</evidence>
<evidence type="ECO:0000313" key="10">
    <source>
        <dbReference type="Proteomes" id="UP000527143"/>
    </source>
</evidence>
<dbReference type="NCBIfam" id="TIGR01782">
    <property type="entry name" value="TonB-Xanth-Caul"/>
    <property type="match status" value="1"/>
</dbReference>
<dbReference type="GO" id="GO:0009279">
    <property type="term" value="C:cell outer membrane"/>
    <property type="evidence" value="ECO:0007669"/>
    <property type="project" value="UniProtKB-SubCell"/>
</dbReference>
<dbReference type="AlphaFoldDB" id="A0A840YQY6"/>
<feature type="region of interest" description="Disordered" evidence="5">
    <location>
        <begin position="35"/>
        <end position="81"/>
    </location>
</feature>
<dbReference type="Gene3D" id="2.170.130.10">
    <property type="entry name" value="TonB-dependent receptor, plug domain"/>
    <property type="match status" value="1"/>
</dbReference>
<keyword evidence="2 4" id="KW-0472">Membrane</keyword>
<comment type="caution">
    <text evidence="9">The sequence shown here is derived from an EMBL/GenBank/DDBJ whole genome shotgun (WGS) entry which is preliminary data.</text>
</comment>
<feature type="signal peptide" evidence="6">
    <location>
        <begin position="1"/>
        <end position="31"/>
    </location>
</feature>
<dbReference type="Pfam" id="PF00593">
    <property type="entry name" value="TonB_dep_Rec_b-barrel"/>
    <property type="match status" value="1"/>
</dbReference>
<dbReference type="SUPFAM" id="SSF56935">
    <property type="entry name" value="Porins"/>
    <property type="match status" value="1"/>
</dbReference>
<organism evidence="9 10">
    <name type="scientific">Sphingomonas xinjiangensis</name>
    <dbReference type="NCBI Taxonomy" id="643568"/>
    <lineage>
        <taxon>Bacteria</taxon>
        <taxon>Pseudomonadati</taxon>
        <taxon>Pseudomonadota</taxon>
        <taxon>Alphaproteobacteria</taxon>
        <taxon>Sphingomonadales</taxon>
        <taxon>Sphingomonadaceae</taxon>
        <taxon>Sphingomonas</taxon>
    </lineage>
</organism>
<keyword evidence="3" id="KW-0998">Cell outer membrane</keyword>
<accession>A0A840YQY6</accession>
<keyword evidence="10" id="KW-1185">Reference proteome</keyword>
<dbReference type="Pfam" id="PF07715">
    <property type="entry name" value="Plug"/>
    <property type="match status" value="1"/>
</dbReference>
<feature type="chain" id="PRO_5032522571" evidence="6">
    <location>
        <begin position="32"/>
        <end position="1087"/>
    </location>
</feature>
<dbReference type="PANTHER" id="PTHR40980">
    <property type="entry name" value="PLUG DOMAIN-CONTAINING PROTEIN"/>
    <property type="match status" value="1"/>
</dbReference>
<gene>
    <name evidence="9" type="ORF">FHT02_002253</name>
</gene>
<evidence type="ECO:0000256" key="6">
    <source>
        <dbReference type="SAM" id="SignalP"/>
    </source>
</evidence>
<protein>
    <submittedName>
        <fullName evidence="9">TonB-dependent receptor</fullName>
    </submittedName>
</protein>
<proteinExistence type="inferred from homology"/>
<sequence length="1087" mass="114606">MTDRATTLAVRRPLALATTLLLTTAAWPAFAQVQGTPTASSNSSAETPATAQDTGAGQTAPTQIDDAGAQAQPADPSATGNEDIVVTGYRASLQSQTNAKRNSIGFTDTIFAEDIGKFPDTNIAESVNRIPGVTISREVTGEGSNVAIRGLGTNFTRVLLNGAPVAIASVRFDAQSTNREVDLDMLPTELFTQLTVSKSPVASQVEGGAAGTVNLRSARPFDNPKPYVSYALQGSKSGPADKWGYRGHVLASATFGDFGLLAGASLSRNEFRVDGFETIGWTNPNLLTPAVTAGATGPTAAQIAAAQCRTACNTTGGGNFTIPGTVPINAGNGLTVGAPLNQEALLALNPGANITQIDNGLIPRLGRPRTEIGYRDRKSFLASAEWRPSDALHFYVDGMYGRRVSEFTRTAMNFVGRNGAAIPINTTYDRSDCTTGCVVTGGTYANAQFFLEYRPYRDVQDYWGVNPGLDFEINDWVKGDLQANYTKSNFRRESPTVLVITPPSSGTTATYVNDGGIPQISANIDLNDPRNFGWNGGGRVNLNGEERATETKGIRGSLLFGDARRFSVRVGAAYDDTKRRITPFDNTNPWQNAICGNGINIALLAPNTGTTPCTGLNQPGTATPAGFPTFPGYGTNATVGAPPISYAGSLIPTAAVPGFLRPNDTGYVTVDWDKFRTATGYDTLLSQATETGAGSSGANGGLIQEKVTGTFAEANGIFDIGDNTLRLNGGLRYVRTEQIVGGRVSVPDPRNTLAGGGTLPDGGRYPNVNTFPNTRTLYSNFLPSASIAFDFAGKAVVRGSVSKTLTRPDPNALLPGASFVQPSADIGTVGNSALDPYISTNIDFGFEYYTGGEGVIAFAAFRKSITGFTVNGLNTVPFSFLDPYGITIDSLTQAQRDALAARAAPGQSLSSVPIVIQQQVNSDGKLKVNGLEFQITQPLDFLTRYIGVEGFGFQGNLTLIDQKGEGAGAPAVAIGVAPTTYTATGYYEGNGVSARLTYTFNEGSQGSGLNQNGIPNAAIFGRDYGQLDFSGNVDLSKVLGAKYLPTLVLNVINITKEAQSSYFQFENATFNSYNPGRTVLVGIRGRF</sequence>